<dbReference type="CDD" id="cd06257">
    <property type="entry name" value="DnaJ"/>
    <property type="match status" value="1"/>
</dbReference>
<dbReference type="PANTHER" id="PTHR24074">
    <property type="entry name" value="CO-CHAPERONE PROTEIN DJLA"/>
    <property type="match status" value="1"/>
</dbReference>
<dbReference type="PROSITE" id="PS50076">
    <property type="entry name" value="DNAJ_2"/>
    <property type="match status" value="1"/>
</dbReference>
<dbReference type="InterPro" id="IPR001623">
    <property type="entry name" value="DnaJ_domain"/>
</dbReference>
<dbReference type="SUPFAM" id="SSF46565">
    <property type="entry name" value="Chaperone J-domain"/>
    <property type="match status" value="1"/>
</dbReference>
<dbReference type="Gene3D" id="1.10.287.110">
    <property type="entry name" value="DnaJ domain"/>
    <property type="match status" value="1"/>
</dbReference>
<dbReference type="Pfam" id="PF00226">
    <property type="entry name" value="DnaJ"/>
    <property type="match status" value="1"/>
</dbReference>
<dbReference type="InterPro" id="IPR050817">
    <property type="entry name" value="DjlA_DnaK_co-chaperone"/>
</dbReference>
<accession>A0A7C0U3J3</accession>
<proteinExistence type="predicted"/>
<gene>
    <name evidence="2" type="ORF">ENG63_08780</name>
</gene>
<comment type="caution">
    <text evidence="2">The sequence shown here is derived from an EMBL/GenBank/DDBJ whole genome shotgun (WGS) entry which is preliminary data.</text>
</comment>
<sequence length="107" mass="13281">MNKKEFTYEDLTWAREVLGIPLRATQAEIKQAYRRKIKKWHPDRCNKEVAHKKMAEINRAYEIITSYCRRYKYSFDLETFRRNMVGTEWWWWDKFGQDPIWSNKVKK</sequence>
<evidence type="ECO:0000313" key="2">
    <source>
        <dbReference type="EMBL" id="HDD44936.1"/>
    </source>
</evidence>
<name>A0A7C0U3J3_DESA2</name>
<dbReference type="AlphaFoldDB" id="A0A7C0U3J3"/>
<dbReference type="InterPro" id="IPR036869">
    <property type="entry name" value="J_dom_sf"/>
</dbReference>
<dbReference type="Proteomes" id="UP000886289">
    <property type="component" value="Unassembled WGS sequence"/>
</dbReference>
<reference evidence="2" key="1">
    <citation type="journal article" date="2020" name="mSystems">
        <title>Genome- and Community-Level Interaction Insights into Carbon Utilization and Element Cycling Functions of Hydrothermarchaeota in Hydrothermal Sediment.</title>
        <authorList>
            <person name="Zhou Z."/>
            <person name="Liu Y."/>
            <person name="Xu W."/>
            <person name="Pan J."/>
            <person name="Luo Z.H."/>
            <person name="Li M."/>
        </authorList>
    </citation>
    <scope>NUCLEOTIDE SEQUENCE [LARGE SCALE GENOMIC DNA]</scope>
    <source>
        <strain evidence="2">HyVt-233</strain>
    </source>
</reference>
<dbReference type="SMART" id="SM00271">
    <property type="entry name" value="DnaJ"/>
    <property type="match status" value="1"/>
</dbReference>
<protein>
    <submittedName>
        <fullName evidence="2">J domain-containing protein</fullName>
    </submittedName>
</protein>
<feature type="domain" description="J" evidence="1">
    <location>
        <begin position="13"/>
        <end position="77"/>
    </location>
</feature>
<dbReference type="EMBL" id="DRBS01000322">
    <property type="protein sequence ID" value="HDD44936.1"/>
    <property type="molecule type" value="Genomic_DNA"/>
</dbReference>
<organism evidence="2">
    <name type="scientific">Desulfofervidus auxilii</name>
    <dbReference type="NCBI Taxonomy" id="1621989"/>
    <lineage>
        <taxon>Bacteria</taxon>
        <taxon>Pseudomonadati</taxon>
        <taxon>Thermodesulfobacteriota</taxon>
        <taxon>Candidatus Desulfofervidia</taxon>
        <taxon>Candidatus Desulfofervidales</taxon>
        <taxon>Candidatus Desulfofervidaceae</taxon>
        <taxon>Candidatus Desulfofervidus</taxon>
    </lineage>
</organism>
<dbReference type="PRINTS" id="PR00625">
    <property type="entry name" value="JDOMAIN"/>
</dbReference>
<evidence type="ECO:0000259" key="1">
    <source>
        <dbReference type="PROSITE" id="PS50076"/>
    </source>
</evidence>